<dbReference type="AlphaFoldDB" id="A0A1Y2GEU8"/>
<dbReference type="InParanoid" id="A0A1Y2GEU8"/>
<reference evidence="6 7" key="1">
    <citation type="submission" date="2016-07" db="EMBL/GenBank/DDBJ databases">
        <title>Pervasive Adenine N6-methylation of Active Genes in Fungi.</title>
        <authorList>
            <consortium name="DOE Joint Genome Institute"/>
            <person name="Mondo S.J."/>
            <person name="Dannebaum R.O."/>
            <person name="Kuo R.C."/>
            <person name="Labutti K."/>
            <person name="Haridas S."/>
            <person name="Kuo A."/>
            <person name="Salamov A."/>
            <person name="Ahrendt S.R."/>
            <person name="Lipzen A."/>
            <person name="Sullivan W."/>
            <person name="Andreopoulos W.B."/>
            <person name="Clum A."/>
            <person name="Lindquist E."/>
            <person name="Daum C."/>
            <person name="Ramamoorthy G.K."/>
            <person name="Gryganskyi A."/>
            <person name="Culley D."/>
            <person name="Magnuson J.K."/>
            <person name="James T.Y."/>
            <person name="O'Malley M.A."/>
            <person name="Stajich J.E."/>
            <person name="Spatafora J.W."/>
            <person name="Visel A."/>
            <person name="Grigoriev I.V."/>
        </authorList>
    </citation>
    <scope>NUCLEOTIDE SEQUENCE [LARGE SCALE GENOMIC DNA]</scope>
    <source>
        <strain evidence="6 7">NRRL 3116</strain>
    </source>
</reference>
<dbReference type="Pfam" id="PF02678">
    <property type="entry name" value="Pirin"/>
    <property type="match status" value="1"/>
</dbReference>
<evidence type="ECO:0000313" key="6">
    <source>
        <dbReference type="EMBL" id="ORZ07522.1"/>
    </source>
</evidence>
<evidence type="ECO:0000256" key="2">
    <source>
        <dbReference type="RuleBase" id="RU003457"/>
    </source>
</evidence>
<name>A0A1Y2GEU8_9FUNG</name>
<dbReference type="InterPro" id="IPR011051">
    <property type="entry name" value="RmlC_Cupin_sf"/>
</dbReference>
<feature type="compositionally biased region" description="Basic residues" evidence="3">
    <location>
        <begin position="469"/>
        <end position="484"/>
    </location>
</feature>
<evidence type="ECO:0000259" key="4">
    <source>
        <dbReference type="Pfam" id="PF02678"/>
    </source>
</evidence>
<comment type="similarity">
    <text evidence="1 2">Belongs to the pirin family.</text>
</comment>
<dbReference type="Pfam" id="PF05726">
    <property type="entry name" value="Pirin_C"/>
    <property type="match status" value="1"/>
</dbReference>
<organism evidence="6 7">
    <name type="scientific">Lobosporangium transversale</name>
    <dbReference type="NCBI Taxonomy" id="64571"/>
    <lineage>
        <taxon>Eukaryota</taxon>
        <taxon>Fungi</taxon>
        <taxon>Fungi incertae sedis</taxon>
        <taxon>Mucoromycota</taxon>
        <taxon>Mortierellomycotina</taxon>
        <taxon>Mortierellomycetes</taxon>
        <taxon>Mortierellales</taxon>
        <taxon>Mortierellaceae</taxon>
        <taxon>Lobosporangium</taxon>
    </lineage>
</organism>
<dbReference type="InterPro" id="IPR012093">
    <property type="entry name" value="Pirin"/>
</dbReference>
<feature type="compositionally biased region" description="Polar residues" evidence="3">
    <location>
        <begin position="52"/>
        <end position="69"/>
    </location>
</feature>
<feature type="domain" description="Pirin N-terminal" evidence="4">
    <location>
        <begin position="27"/>
        <end position="126"/>
    </location>
</feature>
<dbReference type="InterPro" id="IPR014710">
    <property type="entry name" value="RmlC-like_jellyroll"/>
</dbReference>
<dbReference type="CDD" id="cd02247">
    <property type="entry name" value="cupin_pirin_C"/>
    <property type="match status" value="1"/>
</dbReference>
<evidence type="ECO:0000256" key="1">
    <source>
        <dbReference type="ARBA" id="ARBA00008416"/>
    </source>
</evidence>
<feature type="region of interest" description="Disordered" evidence="3">
    <location>
        <begin position="449"/>
        <end position="484"/>
    </location>
</feature>
<dbReference type="SUPFAM" id="SSF51182">
    <property type="entry name" value="RmlC-like cupins"/>
    <property type="match status" value="2"/>
</dbReference>
<dbReference type="PANTHER" id="PTHR13903:SF8">
    <property type="entry name" value="PIRIN"/>
    <property type="match status" value="1"/>
</dbReference>
<evidence type="ECO:0000259" key="5">
    <source>
        <dbReference type="Pfam" id="PF05726"/>
    </source>
</evidence>
<evidence type="ECO:0000256" key="3">
    <source>
        <dbReference type="SAM" id="MobiDB-lite"/>
    </source>
</evidence>
<evidence type="ECO:0000313" key="7">
    <source>
        <dbReference type="Proteomes" id="UP000193648"/>
    </source>
</evidence>
<proteinExistence type="inferred from homology"/>
<dbReference type="PANTHER" id="PTHR13903">
    <property type="entry name" value="PIRIN-RELATED"/>
    <property type="match status" value="1"/>
</dbReference>
<dbReference type="OrthoDB" id="198735at2759"/>
<dbReference type="RefSeq" id="XP_021878029.1">
    <property type="nucleotide sequence ID" value="XM_022030487.1"/>
</dbReference>
<feature type="domain" description="Pirin C-terminal" evidence="5">
    <location>
        <begin position="369"/>
        <end position="433"/>
    </location>
</feature>
<feature type="compositionally biased region" description="Polar residues" evidence="3">
    <location>
        <begin position="449"/>
        <end position="461"/>
    </location>
</feature>
<dbReference type="EMBL" id="MCFF01000041">
    <property type="protein sequence ID" value="ORZ07522.1"/>
    <property type="molecule type" value="Genomic_DNA"/>
</dbReference>
<dbReference type="CDD" id="cd02909">
    <property type="entry name" value="cupin_pirin_N"/>
    <property type="match status" value="1"/>
</dbReference>
<comment type="caution">
    <text evidence="6">The sequence shown here is derived from an EMBL/GenBank/DDBJ whole genome shotgun (WGS) entry which is preliminary data.</text>
</comment>
<gene>
    <name evidence="6" type="ORF">BCR41DRAFT_424781</name>
</gene>
<dbReference type="InterPro" id="IPR003829">
    <property type="entry name" value="Pirin_N_dom"/>
</dbReference>
<protein>
    <submittedName>
        <fullName evidence="6">RmlC-like cupin domain-containing protein</fullName>
    </submittedName>
</protein>
<accession>A0A1Y2GEU8</accession>
<dbReference type="InterPro" id="IPR008778">
    <property type="entry name" value="Pirin_C_dom"/>
</dbReference>
<dbReference type="Proteomes" id="UP000193648">
    <property type="component" value="Unassembled WGS sequence"/>
</dbReference>
<feature type="region of interest" description="Disordered" evidence="3">
    <location>
        <begin position="49"/>
        <end position="77"/>
    </location>
</feature>
<dbReference type="STRING" id="64571.A0A1Y2GEU8"/>
<sequence length="484" mass="54354">MADHAHARGINRIVPARGVAEGVNTMVQRSIGGEDLPILDPFLTLDEFRMSDPSTTKGKGNRNTSSKLGTETGFPDHPHRGFETVTLMLKGHFQHEDFAGHKGRIGPGDVQWMTAGRGIVHAEMPLFLDQDDIDIGIGMQVQEQELTKKTRAKKDSRDIWGLQLWVNLPKEHKLCKPQYQELKDAWIPRWSGPSDTRDGRDDGVAHQSVEVLKGDTNDSSFDSNLPTRSSKTGVNSVSTDIEVKVIAGESHGVKSKVYTRTPTQYFEIKMKSNQELIEWIPETHEGFIYILQGRGYFGMDMVEGQAQQLLILSSVDRSNETSHRPKKEENLVHTQDNLPLSSTLVSKFGHDISKETISVPDSQQQSEQFNTTATASIVNPQRSFIQITTRDQSLHMVLITGEPCREPVFRQGPFVMTSQEELDRTFRDYEEKKRGFERAKGWVSSISQGTLVSDFPNGSTAENKEGHLKSKNKQASNKKKLRQT</sequence>
<dbReference type="GeneID" id="33572329"/>
<keyword evidence="7" id="KW-1185">Reference proteome</keyword>
<dbReference type="Gene3D" id="2.60.120.10">
    <property type="entry name" value="Jelly Rolls"/>
    <property type="match status" value="3"/>
</dbReference>